<dbReference type="AlphaFoldDB" id="A0A381E8F2"/>
<evidence type="ECO:0000256" key="1">
    <source>
        <dbReference type="SAM" id="MobiDB-lite"/>
    </source>
</evidence>
<proteinExistence type="predicted"/>
<evidence type="ECO:0000313" key="2">
    <source>
        <dbReference type="EMBL" id="SUX23014.1"/>
    </source>
</evidence>
<dbReference type="Proteomes" id="UP000254572">
    <property type="component" value="Unassembled WGS sequence"/>
</dbReference>
<reference evidence="2 3" key="1">
    <citation type="submission" date="2018-06" db="EMBL/GenBank/DDBJ databases">
        <authorList>
            <consortium name="Pathogen Informatics"/>
            <person name="Doyle S."/>
        </authorList>
    </citation>
    <scope>NUCLEOTIDE SEQUENCE [LARGE SCALE GENOMIC DNA]</scope>
    <source>
        <strain evidence="2 3">NCTC13294</strain>
    </source>
</reference>
<name>A0A381E8F2_9GAMM</name>
<evidence type="ECO:0000313" key="3">
    <source>
        <dbReference type="Proteomes" id="UP000254572"/>
    </source>
</evidence>
<dbReference type="Pfam" id="PF09686">
    <property type="entry name" value="Plasmid_RAQPRD"/>
    <property type="match status" value="1"/>
</dbReference>
<sequence>MPPPQKVPKKRKAKPVAQPQRSEQAEIESLLREMEFLRERAQSLQGRYGRSGNGKIRFNYDALIAQMRTTEAGIRDYLNARIDVIHTTPPPTVGGSLIRVRPN</sequence>
<organism evidence="2 3">
    <name type="scientific">Cardiobacterium valvarum</name>
    <dbReference type="NCBI Taxonomy" id="194702"/>
    <lineage>
        <taxon>Bacteria</taxon>
        <taxon>Pseudomonadati</taxon>
        <taxon>Pseudomonadota</taxon>
        <taxon>Gammaproteobacteria</taxon>
        <taxon>Cardiobacteriales</taxon>
        <taxon>Cardiobacteriaceae</taxon>
        <taxon>Cardiobacterium</taxon>
    </lineage>
</organism>
<keyword evidence="3" id="KW-1185">Reference proteome</keyword>
<dbReference type="InterPro" id="IPR019110">
    <property type="entry name" value="Uncharacterised_RAQPRD"/>
</dbReference>
<dbReference type="EMBL" id="UFUW01000001">
    <property type="protein sequence ID" value="SUX23014.1"/>
    <property type="molecule type" value="Genomic_DNA"/>
</dbReference>
<feature type="region of interest" description="Disordered" evidence="1">
    <location>
        <begin position="1"/>
        <end position="24"/>
    </location>
</feature>
<accession>A0A381E8F2</accession>
<protein>
    <submittedName>
        <fullName evidence="2">Uncharacterized protein</fullName>
    </submittedName>
</protein>
<gene>
    <name evidence="2" type="ORF">NCTC13294_01397</name>
</gene>